<dbReference type="PROSITE" id="PS00086">
    <property type="entry name" value="CYTOCHROME_P450"/>
    <property type="match status" value="1"/>
</dbReference>
<evidence type="ECO:0000256" key="14">
    <source>
        <dbReference type="RuleBase" id="RU000461"/>
    </source>
</evidence>
<keyword evidence="8" id="KW-0256">Endoplasmic reticulum</keyword>
<accession>A0ABM3LND9</accession>
<evidence type="ECO:0000256" key="8">
    <source>
        <dbReference type="ARBA" id="ARBA00022824"/>
    </source>
</evidence>
<protein>
    <submittedName>
        <fullName evidence="16">Cytochrome P450 4d8</fullName>
    </submittedName>
</protein>
<dbReference type="RefSeq" id="XP_052740572.1">
    <property type="nucleotide sequence ID" value="XM_052884612.1"/>
</dbReference>
<reference evidence="16" key="1">
    <citation type="submission" date="2025-08" db="UniProtKB">
        <authorList>
            <consortium name="RefSeq"/>
        </authorList>
    </citation>
    <scope>IDENTIFICATION</scope>
</reference>
<evidence type="ECO:0000256" key="2">
    <source>
        <dbReference type="ARBA" id="ARBA00003690"/>
    </source>
</evidence>
<comment type="cofactor">
    <cofactor evidence="1">
        <name>heme</name>
        <dbReference type="ChEBI" id="CHEBI:30413"/>
    </cofactor>
</comment>
<organism evidence="15 16">
    <name type="scientific">Bicyclus anynana</name>
    <name type="common">Squinting bush brown butterfly</name>
    <dbReference type="NCBI Taxonomy" id="110368"/>
    <lineage>
        <taxon>Eukaryota</taxon>
        <taxon>Metazoa</taxon>
        <taxon>Ecdysozoa</taxon>
        <taxon>Arthropoda</taxon>
        <taxon>Hexapoda</taxon>
        <taxon>Insecta</taxon>
        <taxon>Pterygota</taxon>
        <taxon>Neoptera</taxon>
        <taxon>Endopterygota</taxon>
        <taxon>Lepidoptera</taxon>
        <taxon>Glossata</taxon>
        <taxon>Ditrysia</taxon>
        <taxon>Papilionoidea</taxon>
        <taxon>Nymphalidae</taxon>
        <taxon>Satyrinae</taxon>
        <taxon>Satyrini</taxon>
        <taxon>Mycalesina</taxon>
        <taxon>Bicyclus</taxon>
    </lineage>
</organism>
<dbReference type="PRINTS" id="PR00385">
    <property type="entry name" value="P450"/>
</dbReference>
<evidence type="ECO:0000256" key="3">
    <source>
        <dbReference type="ARBA" id="ARBA00004174"/>
    </source>
</evidence>
<evidence type="ECO:0000313" key="16">
    <source>
        <dbReference type="RefSeq" id="XP_052740572.1"/>
    </source>
</evidence>
<keyword evidence="7 14" id="KW-0479">Metal-binding</keyword>
<evidence type="ECO:0000256" key="6">
    <source>
        <dbReference type="ARBA" id="ARBA00022617"/>
    </source>
</evidence>
<dbReference type="Proteomes" id="UP001652582">
    <property type="component" value="Chromosome 12"/>
</dbReference>
<evidence type="ECO:0000256" key="13">
    <source>
        <dbReference type="ARBA" id="ARBA00023136"/>
    </source>
</evidence>
<dbReference type="InterPro" id="IPR036396">
    <property type="entry name" value="Cyt_P450_sf"/>
</dbReference>
<dbReference type="InterPro" id="IPR050196">
    <property type="entry name" value="Cytochrome_P450_Monoox"/>
</dbReference>
<dbReference type="PANTHER" id="PTHR24291:SF189">
    <property type="entry name" value="CYTOCHROME P450 4C3-RELATED"/>
    <property type="match status" value="1"/>
</dbReference>
<evidence type="ECO:0000256" key="5">
    <source>
        <dbReference type="ARBA" id="ARBA00010617"/>
    </source>
</evidence>
<evidence type="ECO:0000256" key="11">
    <source>
        <dbReference type="ARBA" id="ARBA00023004"/>
    </source>
</evidence>
<dbReference type="SUPFAM" id="SSF48264">
    <property type="entry name" value="Cytochrome P450"/>
    <property type="match status" value="1"/>
</dbReference>
<dbReference type="Pfam" id="PF00067">
    <property type="entry name" value="p450"/>
    <property type="match status" value="1"/>
</dbReference>
<evidence type="ECO:0000256" key="12">
    <source>
        <dbReference type="ARBA" id="ARBA00023033"/>
    </source>
</evidence>
<evidence type="ECO:0000313" key="15">
    <source>
        <dbReference type="Proteomes" id="UP001652582"/>
    </source>
</evidence>
<dbReference type="InterPro" id="IPR017972">
    <property type="entry name" value="Cyt_P450_CS"/>
</dbReference>
<evidence type="ECO:0000256" key="10">
    <source>
        <dbReference type="ARBA" id="ARBA00023002"/>
    </source>
</evidence>
<keyword evidence="6 14" id="KW-0349">Heme</keyword>
<keyword evidence="13" id="KW-0472">Membrane</keyword>
<proteinExistence type="inferred from homology"/>
<dbReference type="PRINTS" id="PR00463">
    <property type="entry name" value="EP450I"/>
</dbReference>
<dbReference type="Gene3D" id="1.10.630.10">
    <property type="entry name" value="Cytochrome P450"/>
    <property type="match status" value="1"/>
</dbReference>
<keyword evidence="10 14" id="KW-0560">Oxidoreductase</keyword>
<comment type="function">
    <text evidence="2">May be involved in the metabolism of insect hormones and in the breakdown of synthetic insecticides.</text>
</comment>
<evidence type="ECO:0000256" key="4">
    <source>
        <dbReference type="ARBA" id="ARBA00004406"/>
    </source>
</evidence>
<dbReference type="PANTHER" id="PTHR24291">
    <property type="entry name" value="CYTOCHROME P450 FAMILY 4"/>
    <property type="match status" value="1"/>
</dbReference>
<evidence type="ECO:0000256" key="9">
    <source>
        <dbReference type="ARBA" id="ARBA00022848"/>
    </source>
</evidence>
<evidence type="ECO:0000256" key="7">
    <source>
        <dbReference type="ARBA" id="ARBA00022723"/>
    </source>
</evidence>
<dbReference type="GeneID" id="112051905"/>
<dbReference type="InterPro" id="IPR001128">
    <property type="entry name" value="Cyt_P450"/>
</dbReference>
<comment type="subcellular location">
    <subcellularLocation>
        <location evidence="4">Endoplasmic reticulum membrane</location>
        <topology evidence="4">Peripheral membrane protein</topology>
    </subcellularLocation>
    <subcellularLocation>
        <location evidence="3">Microsome membrane</location>
        <topology evidence="3">Peripheral membrane protein</topology>
    </subcellularLocation>
</comment>
<evidence type="ECO:0000256" key="1">
    <source>
        <dbReference type="ARBA" id="ARBA00001971"/>
    </source>
</evidence>
<comment type="similarity">
    <text evidence="5 14">Belongs to the cytochrome P450 family.</text>
</comment>
<dbReference type="InterPro" id="IPR002401">
    <property type="entry name" value="Cyt_P450_E_grp-I"/>
</dbReference>
<keyword evidence="9" id="KW-0492">Microsome</keyword>
<keyword evidence="11 14" id="KW-0408">Iron</keyword>
<keyword evidence="12 14" id="KW-0503">Monooxygenase</keyword>
<keyword evidence="15" id="KW-1185">Reference proteome</keyword>
<gene>
    <name evidence="16" type="primary">LOC112051905</name>
</gene>
<name>A0ABM3LND9_BICAN</name>
<sequence>MIQYILFAILIFLILVTKRRPKKFLDLHRVIGVSSPYVPFIGHVYKYFGTNEDRMKAFDRFGRETYDNKYNMVSLWILNTFIVVVSDPVTASVVLKSCIDKGQIARYARHLLGNGSVFANEEIWRIRRKILKPMFAAKYYNMMVQMFERKSQILMDQIARVAGTGDLSMWRYFSCYSLDSALEMTFGESVNVQKQTFLEALQDYFKVRALLICQPWLCSSYLEPLLRLHARQRRDRDHIWSCVETLIQKKKEAIRTKILQTGMNNPNMSNMKTTSFLELLIELSGGEGGGGGGGGYSATELREESLVLLLAATDTTATAAGFTTVLLANHPRDQHRVYEEIQEVLEYSDRPVCIDDLPKLKYLDAVIKESLRLYPPVPVAIRKCHSEIQLPSGATLPEGCEVLLSFWSMHRNPRLWGADADEFRPERFLSATPDQLASFMPFGHGPRSCIGSRLALAMLKLSVAELTRRWRLRPAAGSRCSAAEPLRVSFEVMLKHVHGFQVQLEQRP</sequence>